<dbReference type="SMART" id="SM00072">
    <property type="entry name" value="GuKc"/>
    <property type="match status" value="1"/>
</dbReference>
<dbReference type="Gene3D" id="3.30.63.10">
    <property type="entry name" value="Guanylate Kinase phosphate binding domain"/>
    <property type="match status" value="1"/>
</dbReference>
<comment type="catalytic activity">
    <reaction evidence="12 13">
        <text>GMP + ATP = GDP + ADP</text>
        <dbReference type="Rhea" id="RHEA:20780"/>
        <dbReference type="ChEBI" id="CHEBI:30616"/>
        <dbReference type="ChEBI" id="CHEBI:58115"/>
        <dbReference type="ChEBI" id="CHEBI:58189"/>
        <dbReference type="ChEBI" id="CHEBI:456216"/>
        <dbReference type="EC" id="2.7.4.8"/>
    </reaction>
</comment>
<dbReference type="eggNOG" id="COG0194">
    <property type="taxonomic scope" value="Bacteria"/>
</dbReference>
<accession>A0A095ZB35</accession>
<dbReference type="GO" id="GO:0005829">
    <property type="term" value="C:cytosol"/>
    <property type="evidence" value="ECO:0007669"/>
    <property type="project" value="TreeGrafter"/>
</dbReference>
<comment type="similarity">
    <text evidence="3 13">Belongs to the guanylate kinase family.</text>
</comment>
<feature type="binding site" evidence="13">
    <location>
        <begin position="13"/>
        <end position="20"/>
    </location>
    <ligand>
        <name>ATP</name>
        <dbReference type="ChEBI" id="CHEBI:30616"/>
    </ligand>
</feature>
<keyword evidence="10 13" id="KW-0067">ATP-binding</keyword>
<dbReference type="AlphaFoldDB" id="A0A095ZB35"/>
<evidence type="ECO:0000256" key="4">
    <source>
        <dbReference type="ARBA" id="ARBA00012961"/>
    </source>
</evidence>
<dbReference type="SUPFAM" id="SSF52540">
    <property type="entry name" value="P-loop containing nucleoside triphosphate hydrolases"/>
    <property type="match status" value="1"/>
</dbReference>
<evidence type="ECO:0000256" key="12">
    <source>
        <dbReference type="ARBA" id="ARBA00048594"/>
    </source>
</evidence>
<dbReference type="InterPro" id="IPR017665">
    <property type="entry name" value="Guanylate_kinase"/>
</dbReference>
<dbReference type="InterPro" id="IPR027417">
    <property type="entry name" value="P-loop_NTPase"/>
</dbReference>
<evidence type="ECO:0000256" key="7">
    <source>
        <dbReference type="ARBA" id="ARBA00022679"/>
    </source>
</evidence>
<dbReference type="HAMAP" id="MF_00328">
    <property type="entry name" value="Guanylate_kinase"/>
    <property type="match status" value="1"/>
</dbReference>
<evidence type="ECO:0000256" key="8">
    <source>
        <dbReference type="ARBA" id="ARBA00022741"/>
    </source>
</evidence>
<evidence type="ECO:0000259" key="14">
    <source>
        <dbReference type="PROSITE" id="PS50052"/>
    </source>
</evidence>
<dbReference type="GO" id="GO:0005524">
    <property type="term" value="F:ATP binding"/>
    <property type="evidence" value="ECO:0007669"/>
    <property type="project" value="UniProtKB-UniRule"/>
</dbReference>
<dbReference type="RefSeq" id="WP_036557644.1">
    <property type="nucleotide sequence ID" value="NZ_JRNI01000010.1"/>
</dbReference>
<feature type="domain" description="Guanylate kinase-like" evidence="14">
    <location>
        <begin position="6"/>
        <end position="184"/>
    </location>
</feature>
<reference evidence="15 16" key="1">
    <citation type="submission" date="2014-07" db="EMBL/GenBank/DDBJ databases">
        <authorList>
            <person name="McCorrison J."/>
            <person name="Sanka R."/>
            <person name="Torralba M."/>
            <person name="Gillis M."/>
            <person name="Haft D.H."/>
            <person name="Methe B."/>
            <person name="Sutton G."/>
            <person name="Nelson K.E."/>
        </authorList>
    </citation>
    <scope>NUCLEOTIDE SEQUENCE [LARGE SCALE GENOMIC DNA]</scope>
    <source>
        <strain evidence="15 16">DNF00040</strain>
    </source>
</reference>
<keyword evidence="9 13" id="KW-0418">Kinase</keyword>
<dbReference type="GO" id="GO:0004385">
    <property type="term" value="F:GMP kinase activity"/>
    <property type="evidence" value="ECO:0007669"/>
    <property type="project" value="UniProtKB-UniRule"/>
</dbReference>
<dbReference type="PANTHER" id="PTHR23117">
    <property type="entry name" value="GUANYLATE KINASE-RELATED"/>
    <property type="match status" value="1"/>
</dbReference>
<dbReference type="PROSITE" id="PS50052">
    <property type="entry name" value="GUANYLATE_KINASE_2"/>
    <property type="match status" value="1"/>
</dbReference>
<evidence type="ECO:0000256" key="13">
    <source>
        <dbReference type="HAMAP-Rule" id="MF_00328"/>
    </source>
</evidence>
<dbReference type="CDD" id="cd00071">
    <property type="entry name" value="GMPK"/>
    <property type="match status" value="1"/>
</dbReference>
<comment type="subcellular location">
    <subcellularLocation>
        <location evidence="2 13">Cytoplasm</location>
    </subcellularLocation>
</comment>
<evidence type="ECO:0000256" key="1">
    <source>
        <dbReference type="ARBA" id="ARBA00003531"/>
    </source>
</evidence>
<organism evidence="15 16">
    <name type="scientific">Oligella urethralis DNF00040</name>
    <dbReference type="NCBI Taxonomy" id="1401065"/>
    <lineage>
        <taxon>Bacteria</taxon>
        <taxon>Pseudomonadati</taxon>
        <taxon>Pseudomonadota</taxon>
        <taxon>Betaproteobacteria</taxon>
        <taxon>Burkholderiales</taxon>
        <taxon>Alcaligenaceae</taxon>
        <taxon>Oligella</taxon>
    </lineage>
</organism>
<dbReference type="Proteomes" id="UP000029629">
    <property type="component" value="Unassembled WGS sequence"/>
</dbReference>
<evidence type="ECO:0000256" key="5">
    <source>
        <dbReference type="ARBA" id="ARBA00016296"/>
    </source>
</evidence>
<gene>
    <name evidence="13" type="primary">gmk</name>
    <name evidence="15" type="ORF">HMPREF2130_02150</name>
</gene>
<keyword evidence="7 13" id="KW-0808">Transferase</keyword>
<evidence type="ECO:0000256" key="10">
    <source>
        <dbReference type="ARBA" id="ARBA00022840"/>
    </source>
</evidence>
<dbReference type="InterPro" id="IPR008145">
    <property type="entry name" value="GK/Ca_channel_bsu"/>
</dbReference>
<comment type="function">
    <text evidence="1 13">Essential for recycling GMP and indirectly, cGMP.</text>
</comment>
<evidence type="ECO:0000313" key="15">
    <source>
        <dbReference type="EMBL" id="KGF31833.1"/>
    </source>
</evidence>
<dbReference type="InterPro" id="IPR008144">
    <property type="entry name" value="Guanylate_kin-like_dom"/>
</dbReference>
<evidence type="ECO:0000256" key="11">
    <source>
        <dbReference type="ARBA" id="ARBA00030128"/>
    </source>
</evidence>
<evidence type="ECO:0000256" key="9">
    <source>
        <dbReference type="ARBA" id="ARBA00022777"/>
    </source>
</evidence>
<proteinExistence type="inferred from homology"/>
<keyword evidence="6 13" id="KW-0963">Cytoplasm</keyword>
<sequence>MKNFPGNVFMVVAPSGAGKSSLISALLKEDSNIGLSISCTTRAPRPGEQDNVHYKFLSVEEFETLRDNNELLEWAKVHDNYYGTPKAYVQERIDKGQDILLEIDWQGAAQVREQFPQVIDIFILPPSIEILNERLNKRGQDSQAVIERRVLAASKEIAQADKCEYVIINDDFSVALQQLQQIVTVARLRFASQAKKHSELFQSYGILAQ</sequence>
<keyword evidence="8 13" id="KW-0547">Nucleotide-binding</keyword>
<name>A0A095ZB35_9BURK</name>
<dbReference type="FunFam" id="3.30.63.10:FF:000005">
    <property type="entry name" value="Guanylate kinase"/>
    <property type="match status" value="1"/>
</dbReference>
<dbReference type="Pfam" id="PF00625">
    <property type="entry name" value="Guanylate_kin"/>
    <property type="match status" value="1"/>
</dbReference>
<keyword evidence="16" id="KW-1185">Reference proteome</keyword>
<evidence type="ECO:0000256" key="6">
    <source>
        <dbReference type="ARBA" id="ARBA00022490"/>
    </source>
</evidence>
<dbReference type="OrthoDB" id="9808150at2"/>
<comment type="caution">
    <text evidence="15">The sequence shown here is derived from an EMBL/GenBank/DDBJ whole genome shotgun (WGS) entry which is preliminary data.</text>
</comment>
<dbReference type="NCBIfam" id="TIGR03263">
    <property type="entry name" value="guanyl_kin"/>
    <property type="match status" value="1"/>
</dbReference>
<dbReference type="EC" id="2.7.4.8" evidence="4 13"/>
<evidence type="ECO:0000256" key="3">
    <source>
        <dbReference type="ARBA" id="ARBA00005790"/>
    </source>
</evidence>
<protein>
    <recommendedName>
        <fullName evidence="5 13">Guanylate kinase</fullName>
        <ecNumber evidence="4 13">2.7.4.8</ecNumber>
    </recommendedName>
    <alternativeName>
        <fullName evidence="11 13">GMP kinase</fullName>
    </alternativeName>
</protein>
<evidence type="ECO:0000313" key="16">
    <source>
        <dbReference type="Proteomes" id="UP000029629"/>
    </source>
</evidence>
<dbReference type="Gene3D" id="3.40.50.300">
    <property type="entry name" value="P-loop containing nucleotide triphosphate hydrolases"/>
    <property type="match status" value="1"/>
</dbReference>
<dbReference type="PANTHER" id="PTHR23117:SF13">
    <property type="entry name" value="GUANYLATE KINASE"/>
    <property type="match status" value="1"/>
</dbReference>
<dbReference type="EMBL" id="JRNI01000010">
    <property type="protein sequence ID" value="KGF31833.1"/>
    <property type="molecule type" value="Genomic_DNA"/>
</dbReference>
<evidence type="ECO:0000256" key="2">
    <source>
        <dbReference type="ARBA" id="ARBA00004496"/>
    </source>
</evidence>